<dbReference type="AlphaFoldDB" id="A0A139BUJ4"/>
<dbReference type="InterPro" id="IPR006222">
    <property type="entry name" value="GCVT_N"/>
</dbReference>
<dbReference type="NCBIfam" id="TIGR03317">
    <property type="entry name" value="ygfZ_signature"/>
    <property type="match status" value="1"/>
</dbReference>
<dbReference type="InterPro" id="IPR017703">
    <property type="entry name" value="YgfZ/GCV_T_CS"/>
</dbReference>
<dbReference type="Gene3D" id="3.30.70.1630">
    <property type="match status" value="1"/>
</dbReference>
<gene>
    <name evidence="2" type="ORF">AWT59_1226</name>
</gene>
<dbReference type="InterPro" id="IPR029043">
    <property type="entry name" value="GcvT/YgfZ_C"/>
</dbReference>
<dbReference type="SUPFAM" id="SSF103025">
    <property type="entry name" value="Folate-binding domain"/>
    <property type="match status" value="1"/>
</dbReference>
<dbReference type="Gene3D" id="3.30.70.1400">
    <property type="entry name" value="Aminomethyltransferase beta-barrel domains"/>
    <property type="match status" value="1"/>
</dbReference>
<reference evidence="2 3" key="2">
    <citation type="submission" date="2016-03" db="EMBL/GenBank/DDBJ databases">
        <title>New uncultured bacterium of the family Gallionellaceae from acid mine drainage: description and reconstruction of genome based on metagenomic analysis of microbial community.</title>
        <authorList>
            <person name="Kadnikov V."/>
            <person name="Ivasenko D."/>
            <person name="Beletsky A."/>
            <person name="Mardanov A."/>
            <person name="Danilova E."/>
            <person name="Pimenov N."/>
            <person name="Karnachuk O."/>
            <person name="Ravin N."/>
        </authorList>
    </citation>
    <scope>NUCLEOTIDE SEQUENCE [LARGE SCALE GENOMIC DNA]</scope>
    <source>
        <strain evidence="2">ShG14-8</strain>
    </source>
</reference>
<evidence type="ECO:0000313" key="2">
    <source>
        <dbReference type="EMBL" id="KXS32631.1"/>
    </source>
</evidence>
<dbReference type="GO" id="GO:0016226">
    <property type="term" value="P:iron-sulfur cluster assembly"/>
    <property type="evidence" value="ECO:0007669"/>
    <property type="project" value="TreeGrafter"/>
</dbReference>
<dbReference type="PATRIC" id="fig|1796491.3.peg.1339"/>
<dbReference type="SUPFAM" id="SSF101790">
    <property type="entry name" value="Aminomethyltransferase beta-barrel domain"/>
    <property type="match status" value="1"/>
</dbReference>
<dbReference type="PANTHER" id="PTHR22602:SF0">
    <property type="entry name" value="TRANSFERASE CAF17, MITOCHONDRIAL-RELATED"/>
    <property type="match status" value="1"/>
</dbReference>
<organism evidence="2 3">
    <name type="scientific">Candidatus Gallionella acididurans</name>
    <dbReference type="NCBI Taxonomy" id="1796491"/>
    <lineage>
        <taxon>Bacteria</taxon>
        <taxon>Pseudomonadati</taxon>
        <taxon>Pseudomonadota</taxon>
        <taxon>Betaproteobacteria</taxon>
        <taxon>Nitrosomonadales</taxon>
        <taxon>Gallionellaceae</taxon>
        <taxon>Gallionella</taxon>
    </lineage>
</organism>
<reference evidence="2 3" key="1">
    <citation type="submission" date="2016-02" db="EMBL/GenBank/DDBJ databases">
        <authorList>
            <person name="Wen L."/>
            <person name="He K."/>
            <person name="Yang H."/>
        </authorList>
    </citation>
    <scope>NUCLEOTIDE SEQUENCE [LARGE SCALE GENOMIC DNA]</scope>
    <source>
        <strain evidence="2">ShG14-8</strain>
    </source>
</reference>
<comment type="caution">
    <text evidence="2">The sequence shown here is derived from an EMBL/GenBank/DDBJ whole genome shotgun (WGS) entry which is preliminary data.</text>
</comment>
<dbReference type="EMBL" id="LSLI01000023">
    <property type="protein sequence ID" value="KXS32631.1"/>
    <property type="molecule type" value="Genomic_DNA"/>
</dbReference>
<dbReference type="InterPro" id="IPR045179">
    <property type="entry name" value="YgfZ/GcvT"/>
</dbReference>
<feature type="domain" description="GCVT N-terminal" evidence="1">
    <location>
        <begin position="37"/>
        <end position="209"/>
    </location>
</feature>
<proteinExistence type="predicted"/>
<dbReference type="PANTHER" id="PTHR22602">
    <property type="entry name" value="TRANSFERASE CAF17, MITOCHONDRIAL-RELATED"/>
    <property type="match status" value="1"/>
</dbReference>
<dbReference type="Proteomes" id="UP000070578">
    <property type="component" value="Unassembled WGS sequence"/>
</dbReference>
<evidence type="ECO:0000259" key="1">
    <source>
        <dbReference type="Pfam" id="PF01571"/>
    </source>
</evidence>
<sequence length="362" mass="39144">MTPPDTEQKSTMNTDWHSFLIQHGAAIDAGVVQHFGDAAAERNAAAQNTVVCDLGQFGTLRVTGEEAQSFLQNLLSNDIREAGIKQAQISSFNNAKGRMLATLQIRRAGEDYLLQLPRVLCEPIRKKLGMYVLRAKVKISDASDEIVSLGLSGAKALEIVLEKFGALPDLPLGITGTAQASATRMDVTRFQIDTTASHAAALWPELCQHAQPVGSACWDWLNIRSGIPVILPQTQEQFVAQMVNLELIGGVNFNKGCYPGQEIVARMQYLGKLKRRTYLAHLDYPARPDTSGAPQAGDELFSADMEGQPCGMIVNAAPAPGGGCDVLASVQVSSHERSTVHWKSLQGAALRFLPLPYPLPDV</sequence>
<dbReference type="PIRSF" id="PIRSF006487">
    <property type="entry name" value="GcvT"/>
    <property type="match status" value="1"/>
</dbReference>
<name>A0A139BUJ4_9PROT</name>
<dbReference type="Gene3D" id="2.40.30.160">
    <property type="match status" value="1"/>
</dbReference>
<accession>A0A139BUJ4</accession>
<dbReference type="Pfam" id="PF01571">
    <property type="entry name" value="GCV_T"/>
    <property type="match status" value="1"/>
</dbReference>
<protein>
    <submittedName>
        <fullName evidence="2">Folate-binding protein YgfZ</fullName>
    </submittedName>
</protein>
<evidence type="ECO:0000313" key="3">
    <source>
        <dbReference type="Proteomes" id="UP000070578"/>
    </source>
</evidence>